<sequence>MSNIEPDPSEQLCGEDEPTQGLEIIVPREVPLGGPRAMQVRRTLPARGRTMIGPWCFVDHYGPDDVSETGGMNVPPHPHTGLQTVSWLFTGRIDHEDSAGHQATVTPGSINLMTAGRGISHTEYSTADTTVLHGAQLWLALPDESRDTDPGFEAYTPEPLSGDDWDLRVFLGEFAGQRSPVHSFHPVLGAELVVDATEHTVEVEFDLHEDFEHGVLLDEGKTLIQVDPDDGGPRGVLKTAQLAHLATGARKLKFQVPQGEQVILLILGGTPFGEQITMWWNLVGRSHDEIVAYRDAWQSAINADDAPPAAEADPHGRFLSVVADSHHDGALPAPKLPNVRLKPRP</sequence>
<accession>A0ABN2XF55</accession>
<dbReference type="InterPro" id="IPR003829">
    <property type="entry name" value="Pirin_N_dom"/>
</dbReference>
<dbReference type="InterPro" id="IPR011051">
    <property type="entry name" value="RmlC_Cupin_sf"/>
</dbReference>
<comment type="caution">
    <text evidence="5">The sequence shown here is derived from an EMBL/GenBank/DDBJ whole genome shotgun (WGS) entry which is preliminary data.</text>
</comment>
<dbReference type="InterPro" id="IPR014710">
    <property type="entry name" value="RmlC-like_jellyroll"/>
</dbReference>
<feature type="domain" description="Pirin C-terminal" evidence="4">
    <location>
        <begin position="199"/>
        <end position="300"/>
    </location>
</feature>
<evidence type="ECO:0000259" key="4">
    <source>
        <dbReference type="Pfam" id="PF05726"/>
    </source>
</evidence>
<dbReference type="CDD" id="cd02909">
    <property type="entry name" value="cupin_pirin_N"/>
    <property type="match status" value="1"/>
</dbReference>
<dbReference type="PANTHER" id="PTHR13903">
    <property type="entry name" value="PIRIN-RELATED"/>
    <property type="match status" value="1"/>
</dbReference>
<feature type="domain" description="Pirin N-terminal" evidence="3">
    <location>
        <begin position="39"/>
        <end position="139"/>
    </location>
</feature>
<organism evidence="5 6">
    <name type="scientific">Kocuria atrinae</name>
    <dbReference type="NCBI Taxonomy" id="592377"/>
    <lineage>
        <taxon>Bacteria</taxon>
        <taxon>Bacillati</taxon>
        <taxon>Actinomycetota</taxon>
        <taxon>Actinomycetes</taxon>
        <taxon>Micrococcales</taxon>
        <taxon>Micrococcaceae</taxon>
        <taxon>Kocuria</taxon>
    </lineage>
</organism>
<dbReference type="PANTHER" id="PTHR13903:SF8">
    <property type="entry name" value="PIRIN"/>
    <property type="match status" value="1"/>
</dbReference>
<name>A0ABN2XF55_9MICC</name>
<evidence type="ECO:0000256" key="1">
    <source>
        <dbReference type="ARBA" id="ARBA00008416"/>
    </source>
</evidence>
<dbReference type="Pfam" id="PF02678">
    <property type="entry name" value="Pirin"/>
    <property type="match status" value="1"/>
</dbReference>
<gene>
    <name evidence="5" type="ORF">GCM10009824_06180</name>
</gene>
<dbReference type="PIRSF" id="PIRSF006232">
    <property type="entry name" value="Pirin"/>
    <property type="match status" value="1"/>
</dbReference>
<dbReference type="RefSeq" id="WP_259913032.1">
    <property type="nucleotide sequence ID" value="NZ_BAAAQA010000004.1"/>
</dbReference>
<dbReference type="Proteomes" id="UP001500166">
    <property type="component" value="Unassembled WGS sequence"/>
</dbReference>
<dbReference type="Pfam" id="PF05726">
    <property type="entry name" value="Pirin_C"/>
    <property type="match status" value="1"/>
</dbReference>
<proteinExistence type="inferred from homology"/>
<keyword evidence="6" id="KW-1185">Reference proteome</keyword>
<evidence type="ECO:0000256" key="2">
    <source>
        <dbReference type="RuleBase" id="RU003457"/>
    </source>
</evidence>
<evidence type="ECO:0000259" key="3">
    <source>
        <dbReference type="Pfam" id="PF02678"/>
    </source>
</evidence>
<dbReference type="SUPFAM" id="SSF51182">
    <property type="entry name" value="RmlC-like cupins"/>
    <property type="match status" value="1"/>
</dbReference>
<dbReference type="InterPro" id="IPR008778">
    <property type="entry name" value="Pirin_C_dom"/>
</dbReference>
<evidence type="ECO:0000313" key="6">
    <source>
        <dbReference type="Proteomes" id="UP001500166"/>
    </source>
</evidence>
<comment type="similarity">
    <text evidence="1 2">Belongs to the pirin family.</text>
</comment>
<dbReference type="InterPro" id="IPR012093">
    <property type="entry name" value="Pirin"/>
</dbReference>
<dbReference type="Gene3D" id="2.60.120.10">
    <property type="entry name" value="Jelly Rolls"/>
    <property type="match status" value="2"/>
</dbReference>
<evidence type="ECO:0000313" key="5">
    <source>
        <dbReference type="EMBL" id="GAA2111102.1"/>
    </source>
</evidence>
<reference evidence="5 6" key="1">
    <citation type="journal article" date="2019" name="Int. J. Syst. Evol. Microbiol.">
        <title>The Global Catalogue of Microorganisms (GCM) 10K type strain sequencing project: providing services to taxonomists for standard genome sequencing and annotation.</title>
        <authorList>
            <consortium name="The Broad Institute Genomics Platform"/>
            <consortium name="The Broad Institute Genome Sequencing Center for Infectious Disease"/>
            <person name="Wu L."/>
            <person name="Ma J."/>
        </authorList>
    </citation>
    <scope>NUCLEOTIDE SEQUENCE [LARGE SCALE GENOMIC DNA]</scope>
    <source>
        <strain evidence="5 6">JCM 15914</strain>
    </source>
</reference>
<dbReference type="EMBL" id="BAAAQA010000004">
    <property type="protein sequence ID" value="GAA2111102.1"/>
    <property type="molecule type" value="Genomic_DNA"/>
</dbReference>
<protein>
    <submittedName>
        <fullName evidence="5">Pirin family protein</fullName>
    </submittedName>
</protein>